<organism evidence="1">
    <name type="scientific">Culex pipiens</name>
    <name type="common">House mosquito</name>
    <dbReference type="NCBI Taxonomy" id="7175"/>
    <lineage>
        <taxon>Eukaryota</taxon>
        <taxon>Metazoa</taxon>
        <taxon>Ecdysozoa</taxon>
        <taxon>Arthropoda</taxon>
        <taxon>Hexapoda</taxon>
        <taxon>Insecta</taxon>
        <taxon>Pterygota</taxon>
        <taxon>Neoptera</taxon>
        <taxon>Endopterygota</taxon>
        <taxon>Diptera</taxon>
        <taxon>Nematocera</taxon>
        <taxon>Culicoidea</taxon>
        <taxon>Culicidae</taxon>
        <taxon>Culicinae</taxon>
        <taxon>Culicini</taxon>
        <taxon>Culex</taxon>
        <taxon>Culex</taxon>
    </lineage>
</organism>
<dbReference type="EMBL" id="HBUE01291436">
    <property type="protein sequence ID" value="CAG6574142.1"/>
    <property type="molecule type" value="Transcribed_RNA"/>
</dbReference>
<protein>
    <submittedName>
        <fullName evidence="1">(northern house mosquito) hypothetical protein</fullName>
    </submittedName>
</protein>
<accession>A0A8D8JPW0</accession>
<reference evidence="1" key="1">
    <citation type="submission" date="2021-05" db="EMBL/GenBank/DDBJ databases">
        <authorList>
            <person name="Alioto T."/>
            <person name="Alioto T."/>
            <person name="Gomez Garrido J."/>
        </authorList>
    </citation>
    <scope>NUCLEOTIDE SEQUENCE</scope>
</reference>
<proteinExistence type="predicted"/>
<dbReference type="AlphaFoldDB" id="A0A8D8JPW0"/>
<dbReference type="EMBL" id="HBUE01185746">
    <property type="protein sequence ID" value="CAG6522525.1"/>
    <property type="molecule type" value="Transcribed_RNA"/>
</dbReference>
<name>A0A8D8JPW0_CULPI</name>
<evidence type="ECO:0000313" key="1">
    <source>
        <dbReference type="EMBL" id="CAG6574142.1"/>
    </source>
</evidence>
<sequence>MNLRRNVTGRTRASQGCWMAKRRPRRSTRDHRRHCCSTRTGHHFRIGRTISNIPAILPEDHPAIRCHTLCSNNRREWECHRDHIQTLVDHSGVECDLGSHHGQVSPGT</sequence>
<dbReference type="EMBL" id="HBUE01007075">
    <property type="protein sequence ID" value="CAG6446537.1"/>
    <property type="molecule type" value="Transcribed_RNA"/>
</dbReference>